<organism evidence="2 3">
    <name type="scientific">Chryseobacterium kwangjuense</name>
    <dbReference type="NCBI Taxonomy" id="267125"/>
    <lineage>
        <taxon>Bacteria</taxon>
        <taxon>Pseudomonadati</taxon>
        <taxon>Bacteroidota</taxon>
        <taxon>Flavobacteriia</taxon>
        <taxon>Flavobacteriales</taxon>
        <taxon>Weeksellaceae</taxon>
        <taxon>Chryseobacterium group</taxon>
        <taxon>Chryseobacterium</taxon>
    </lineage>
</organism>
<feature type="transmembrane region" description="Helical" evidence="1">
    <location>
        <begin position="38"/>
        <end position="55"/>
    </location>
</feature>
<accession>A0A135WCT8</accession>
<protein>
    <submittedName>
        <fullName evidence="2">Uncharacterized protein</fullName>
    </submittedName>
</protein>
<dbReference type="AlphaFoldDB" id="A0A135WCT8"/>
<feature type="transmembrane region" description="Helical" evidence="1">
    <location>
        <begin position="12"/>
        <end position="31"/>
    </location>
</feature>
<evidence type="ECO:0000256" key="1">
    <source>
        <dbReference type="SAM" id="Phobius"/>
    </source>
</evidence>
<keyword evidence="1" id="KW-0472">Membrane</keyword>
<comment type="caution">
    <text evidence="2">The sequence shown here is derived from an EMBL/GenBank/DDBJ whole genome shotgun (WGS) entry which is preliminary data.</text>
</comment>
<sequence>MKDIFTLKNFSRSLILGLVWLVLYYLIRIIFKHEDEDWMFYVLMFFTFFMINFVLGNGNMSLNEMFKPKNKTHS</sequence>
<keyword evidence="1" id="KW-0812">Transmembrane</keyword>
<evidence type="ECO:0000313" key="2">
    <source>
        <dbReference type="EMBL" id="KXH82744.1"/>
    </source>
</evidence>
<gene>
    <name evidence="2" type="ORF">AU378_09845</name>
</gene>
<proteinExistence type="predicted"/>
<name>A0A135WCT8_9FLAO</name>
<dbReference type="Proteomes" id="UP000070513">
    <property type="component" value="Unassembled WGS sequence"/>
</dbReference>
<dbReference type="EMBL" id="LPUR01000011">
    <property type="protein sequence ID" value="KXH82744.1"/>
    <property type="molecule type" value="Genomic_DNA"/>
</dbReference>
<evidence type="ECO:0000313" key="3">
    <source>
        <dbReference type="Proteomes" id="UP000070513"/>
    </source>
</evidence>
<reference evidence="2 3" key="2">
    <citation type="journal article" date="2016" name="Genome Announc.">
        <title>Draft Genome Sequence of a Biocontrol Rhizobacterium, Chryseobacterium kwangjuense Strain KJ1R5, Isolated from Pepper (Capsicum annuum).</title>
        <authorList>
            <person name="Jeong J.J."/>
            <person name="Park H."/>
            <person name="Park B.H."/>
            <person name="Mannaa M."/>
            <person name="Sang M.K."/>
            <person name="Choi I.G."/>
            <person name="Kim K.D."/>
        </authorList>
    </citation>
    <scope>NUCLEOTIDE SEQUENCE [LARGE SCALE GENOMIC DNA]</scope>
    <source>
        <strain evidence="2 3">KJ1R5</strain>
    </source>
</reference>
<keyword evidence="1" id="KW-1133">Transmembrane helix</keyword>
<reference evidence="3" key="1">
    <citation type="submission" date="2015-12" db="EMBL/GenBank/DDBJ databases">
        <title>Genome sequence of a biocontrol rhizobacterium Chryseobacterium kwangjuense strain KJ1R5 isolated from pepper (Capsicum annuum L.).</title>
        <authorList>
            <person name="Jeong J.-J."/>
            <person name="Park H."/>
            <person name="Mannaa M."/>
            <person name="Sang M.K."/>
            <person name="Choi I.-G."/>
            <person name="Kim K.D."/>
        </authorList>
    </citation>
    <scope>NUCLEOTIDE SEQUENCE [LARGE SCALE GENOMIC DNA]</scope>
    <source>
        <strain evidence="3">KJ1R5</strain>
    </source>
</reference>